<dbReference type="KEGG" id="amv:ACMV_23820"/>
<dbReference type="PANTHER" id="PTHR14226">
    <property type="entry name" value="NEUROPATHY TARGET ESTERASE/SWISS CHEESE D.MELANOGASTER"/>
    <property type="match status" value="1"/>
</dbReference>
<keyword evidence="3 4" id="KW-0443">Lipid metabolism</keyword>
<keyword evidence="2 4" id="KW-0442">Lipid degradation</keyword>
<dbReference type="InterPro" id="IPR002641">
    <property type="entry name" value="PNPLA_dom"/>
</dbReference>
<evidence type="ECO:0000313" key="7">
    <source>
        <dbReference type="Proteomes" id="UP000007100"/>
    </source>
</evidence>
<evidence type="ECO:0000256" key="1">
    <source>
        <dbReference type="ARBA" id="ARBA00022801"/>
    </source>
</evidence>
<dbReference type="OrthoDB" id="9807112at2"/>
<organism evidence="6 7">
    <name type="scientific">Acidiphilium multivorum (strain DSM 11245 / JCM 8867 / NBRC 100883 / AIU 301)</name>
    <dbReference type="NCBI Taxonomy" id="926570"/>
    <lineage>
        <taxon>Bacteria</taxon>
        <taxon>Pseudomonadati</taxon>
        <taxon>Pseudomonadota</taxon>
        <taxon>Alphaproteobacteria</taxon>
        <taxon>Acetobacterales</taxon>
        <taxon>Acidocellaceae</taxon>
        <taxon>Acidiphilium</taxon>
    </lineage>
</organism>
<keyword evidence="7" id="KW-1185">Reference proteome</keyword>
<evidence type="ECO:0000313" key="6">
    <source>
        <dbReference type="EMBL" id="BAJ81729.1"/>
    </source>
</evidence>
<dbReference type="PANTHER" id="PTHR14226:SF78">
    <property type="entry name" value="SLR0060 PROTEIN"/>
    <property type="match status" value="1"/>
</dbReference>
<proteinExistence type="predicted"/>
<feature type="domain" description="PNPLA" evidence="5">
    <location>
        <begin position="31"/>
        <end position="232"/>
    </location>
</feature>
<dbReference type="EMBL" id="AP012035">
    <property type="protein sequence ID" value="BAJ81729.1"/>
    <property type="molecule type" value="Genomic_DNA"/>
</dbReference>
<gene>
    <name evidence="6" type="ordered locus">ACMV_23820</name>
</gene>
<accession>F0J1I6</accession>
<feature type="active site" description="Proton acceptor" evidence="4">
    <location>
        <position position="219"/>
    </location>
</feature>
<dbReference type="GO" id="GO:0016787">
    <property type="term" value="F:hydrolase activity"/>
    <property type="evidence" value="ECO:0007669"/>
    <property type="project" value="UniProtKB-UniRule"/>
</dbReference>
<dbReference type="Pfam" id="PF01734">
    <property type="entry name" value="Patatin"/>
    <property type="match status" value="1"/>
</dbReference>
<keyword evidence="1 4" id="KW-0378">Hydrolase</keyword>
<reference evidence="6 7" key="1">
    <citation type="submission" date="2010-12" db="EMBL/GenBank/DDBJ databases">
        <title>Whole genome sequence of Acidiphilium multivorum AIU301.</title>
        <authorList>
            <person name="Narita-Yamada S."/>
            <person name="Nakamura S."/>
            <person name="Ito N."/>
            <person name="Takarada H."/>
            <person name="Katano Y."/>
            <person name="Nakazawa H."/>
            <person name="Hosoyama A."/>
            <person name="Yamada R."/>
            <person name="Fujita N."/>
        </authorList>
    </citation>
    <scope>NUCLEOTIDE SEQUENCE [LARGE SCALE GENOMIC DNA]</scope>
    <source>
        <strain evidence="7">DSM 11245 / JCM 8867 / AIU301</strain>
    </source>
</reference>
<evidence type="ECO:0000256" key="4">
    <source>
        <dbReference type="PROSITE-ProRule" id="PRU01161"/>
    </source>
</evidence>
<dbReference type="SUPFAM" id="SSF52151">
    <property type="entry name" value="FabD/lysophospholipase-like"/>
    <property type="match status" value="1"/>
</dbReference>
<dbReference type="Gene3D" id="3.40.1090.10">
    <property type="entry name" value="Cytosolic phospholipase A2 catalytic domain"/>
    <property type="match status" value="2"/>
</dbReference>
<dbReference type="InterPro" id="IPR016035">
    <property type="entry name" value="Acyl_Trfase/lysoPLipase"/>
</dbReference>
<feature type="active site" description="Nucleophile" evidence="4">
    <location>
        <position position="64"/>
    </location>
</feature>
<dbReference type="Proteomes" id="UP000007100">
    <property type="component" value="Chromosome"/>
</dbReference>
<dbReference type="GO" id="GO:0016042">
    <property type="term" value="P:lipid catabolic process"/>
    <property type="evidence" value="ECO:0007669"/>
    <property type="project" value="UniProtKB-UniRule"/>
</dbReference>
<name>F0J1I6_ACIMA</name>
<dbReference type="AlphaFoldDB" id="F0J1I6"/>
<feature type="short sequence motif" description="DGA/G" evidence="4">
    <location>
        <begin position="219"/>
        <end position="221"/>
    </location>
</feature>
<feature type="short sequence motif" description="GXGXXG" evidence="4">
    <location>
        <begin position="35"/>
        <end position="40"/>
    </location>
</feature>
<sequence length="326" mass="34674">MPARFRLPNPYAIVQIAMMTSQQPYRCRTALALQGGGSHGAYAWGVLDALLAAGEVFDAVCGVSSGAILGTMAVQGFVRGGADGARAAMAQFWDRVVATNVLAPLTSHLDRWLPGFEVGREFGSNLAMQGIATVLSMFGHASINPLGQNPLRPILTDLLDRAALADPSAPRLFIAATAVESGLSRIFTNQDITVDALLASACLPTLFPTVLIDGIAYWDGAYSGNPPLGPLLALDPERLVLIRAQSRLRAGVPSQPADILNRVQELAFQTAIDAECALLPPTLTFIEYPADRALAGLSPESRAYADRAFLDRLFEEGRAAFRARAA</sequence>
<evidence type="ECO:0000256" key="3">
    <source>
        <dbReference type="ARBA" id="ARBA00023098"/>
    </source>
</evidence>
<dbReference type="PROSITE" id="PS51635">
    <property type="entry name" value="PNPLA"/>
    <property type="match status" value="1"/>
</dbReference>
<evidence type="ECO:0000259" key="5">
    <source>
        <dbReference type="PROSITE" id="PS51635"/>
    </source>
</evidence>
<protein>
    <recommendedName>
        <fullName evidence="5">PNPLA domain-containing protein</fullName>
    </recommendedName>
</protein>
<dbReference type="InterPro" id="IPR050301">
    <property type="entry name" value="NTE"/>
</dbReference>
<feature type="short sequence motif" description="GXSXG" evidence="4">
    <location>
        <begin position="62"/>
        <end position="66"/>
    </location>
</feature>
<evidence type="ECO:0000256" key="2">
    <source>
        <dbReference type="ARBA" id="ARBA00022963"/>
    </source>
</evidence>
<dbReference type="HOGENOM" id="CLU_040292_0_0_5"/>